<dbReference type="AlphaFoldDB" id="A0A5S9PH43"/>
<name>A0A5S9PH43_9GAMM</name>
<dbReference type="Proteomes" id="UP000434580">
    <property type="component" value="Unassembled WGS sequence"/>
</dbReference>
<protein>
    <submittedName>
        <fullName evidence="1">Uncharacterized protein</fullName>
    </submittedName>
</protein>
<accession>A0A5S9PH43</accession>
<sequence>MFNIVERLFNKNRMNVEFILAYQFPETVRNEVASAYPSLTEQELDHVESGLREFFLVCAENRLRWCTMPSKVVDEAWHGFILDTHQYQQFCQNAFGQFLHHTPSQAMKNPKRAQEGVRRSWLAACKIEDINPKLGIKIPLLYSLDKALNIPEGYYYVPNCEMPAYADVPNYYCAGHITNLDSAGGGCAGGGCGGGGCGC</sequence>
<dbReference type="OrthoDB" id="278697at2"/>
<evidence type="ECO:0000313" key="1">
    <source>
        <dbReference type="EMBL" id="CAA0103383.1"/>
    </source>
</evidence>
<organism evidence="1 2">
    <name type="scientific">BD1-7 clade bacterium</name>
    <dbReference type="NCBI Taxonomy" id="2029982"/>
    <lineage>
        <taxon>Bacteria</taxon>
        <taxon>Pseudomonadati</taxon>
        <taxon>Pseudomonadota</taxon>
        <taxon>Gammaproteobacteria</taxon>
        <taxon>Cellvibrionales</taxon>
        <taxon>Spongiibacteraceae</taxon>
        <taxon>BD1-7 clade</taxon>
    </lineage>
</organism>
<proteinExistence type="predicted"/>
<dbReference type="EMBL" id="CACSII010000012">
    <property type="protein sequence ID" value="CAA0103383.1"/>
    <property type="molecule type" value="Genomic_DNA"/>
</dbReference>
<evidence type="ECO:0000313" key="2">
    <source>
        <dbReference type="Proteomes" id="UP000434580"/>
    </source>
</evidence>
<gene>
    <name evidence="1" type="ORF">DPBNPPHM_00937</name>
</gene>
<reference evidence="1 2" key="1">
    <citation type="submission" date="2019-11" db="EMBL/GenBank/DDBJ databases">
        <authorList>
            <person name="Holert J."/>
        </authorList>
    </citation>
    <scope>NUCLEOTIDE SEQUENCE [LARGE SCALE GENOMIC DNA]</scope>
    <source>
        <strain evidence="1">BC5_2</strain>
    </source>
</reference>